<dbReference type="PROSITE" id="PS51375">
    <property type="entry name" value="PPR"/>
    <property type="match status" value="1"/>
</dbReference>
<reference evidence="6" key="1">
    <citation type="journal article" date="2019" name="Nat. Commun.">
        <title>The genome of broomcorn millet.</title>
        <authorList>
            <person name="Zou C."/>
            <person name="Miki D."/>
            <person name="Li D."/>
            <person name="Tang Q."/>
            <person name="Xiao L."/>
            <person name="Rajput S."/>
            <person name="Deng P."/>
            <person name="Jia W."/>
            <person name="Huang R."/>
            <person name="Zhang M."/>
            <person name="Sun Y."/>
            <person name="Hu J."/>
            <person name="Fu X."/>
            <person name="Schnable P.S."/>
            <person name="Li F."/>
            <person name="Zhang H."/>
            <person name="Feng B."/>
            <person name="Zhu X."/>
            <person name="Liu R."/>
            <person name="Schnable J.C."/>
            <person name="Zhu J.-K."/>
            <person name="Zhang H."/>
        </authorList>
    </citation>
    <scope>NUCLEOTIDE SEQUENCE [LARGE SCALE GENOMIC DNA]</scope>
</reference>
<accession>A0A3L6RZI4</accession>
<sequence>MVAKSRTFHDTMAAQGHFSDVITYTSIMNGMCVQGDKLGALKLLEEMEAKGCEPNERTYNTLLMGEYLKMHLNSGYKSLGT</sequence>
<evidence type="ECO:0000256" key="4">
    <source>
        <dbReference type="PROSITE-ProRule" id="PRU00708"/>
    </source>
</evidence>
<evidence type="ECO:0000256" key="2">
    <source>
        <dbReference type="ARBA" id="ARBA00022737"/>
    </source>
</evidence>
<evidence type="ECO:0000313" key="6">
    <source>
        <dbReference type="Proteomes" id="UP000275267"/>
    </source>
</evidence>
<dbReference type="NCBIfam" id="TIGR00756">
    <property type="entry name" value="PPR"/>
    <property type="match status" value="1"/>
</dbReference>
<feature type="repeat" description="PPR" evidence="4">
    <location>
        <begin position="20"/>
        <end position="54"/>
    </location>
</feature>
<keyword evidence="2" id="KW-0677">Repeat</keyword>
<dbReference type="PANTHER" id="PTHR47941">
    <property type="entry name" value="PENTATRICOPEPTIDE REPEAT-CONTAINING PROTEIN 3, MITOCHONDRIAL"/>
    <property type="match status" value="1"/>
</dbReference>
<dbReference type="STRING" id="4540.A0A3L6RZI4"/>
<dbReference type="EMBL" id="PQIB02000006">
    <property type="protein sequence ID" value="RLN12437.1"/>
    <property type="molecule type" value="Genomic_DNA"/>
</dbReference>
<dbReference type="InterPro" id="IPR011990">
    <property type="entry name" value="TPR-like_helical_dom_sf"/>
</dbReference>
<proteinExistence type="inferred from homology"/>
<evidence type="ECO:0000256" key="1">
    <source>
        <dbReference type="ARBA" id="ARBA00007626"/>
    </source>
</evidence>
<dbReference type="Proteomes" id="UP000275267">
    <property type="component" value="Unassembled WGS sequence"/>
</dbReference>
<dbReference type="OrthoDB" id="680059at2759"/>
<keyword evidence="3" id="KW-0809">Transit peptide</keyword>
<protein>
    <submittedName>
        <fullName evidence="5">Pentatricopeptide repeat-containing protein</fullName>
    </submittedName>
</protein>
<gene>
    <name evidence="5" type="ORF">C2845_PM09G05860</name>
</gene>
<organism evidence="5 6">
    <name type="scientific">Panicum miliaceum</name>
    <name type="common">Proso millet</name>
    <name type="synonym">Broomcorn millet</name>
    <dbReference type="NCBI Taxonomy" id="4540"/>
    <lineage>
        <taxon>Eukaryota</taxon>
        <taxon>Viridiplantae</taxon>
        <taxon>Streptophyta</taxon>
        <taxon>Embryophyta</taxon>
        <taxon>Tracheophyta</taxon>
        <taxon>Spermatophyta</taxon>
        <taxon>Magnoliopsida</taxon>
        <taxon>Liliopsida</taxon>
        <taxon>Poales</taxon>
        <taxon>Poaceae</taxon>
        <taxon>PACMAD clade</taxon>
        <taxon>Panicoideae</taxon>
        <taxon>Panicodae</taxon>
        <taxon>Paniceae</taxon>
        <taxon>Panicinae</taxon>
        <taxon>Panicum</taxon>
        <taxon>Panicum sect. Panicum</taxon>
    </lineage>
</organism>
<dbReference type="Gene3D" id="1.25.40.10">
    <property type="entry name" value="Tetratricopeptide repeat domain"/>
    <property type="match status" value="1"/>
</dbReference>
<dbReference type="AlphaFoldDB" id="A0A3L6RZI4"/>
<comment type="caution">
    <text evidence="5">The sequence shown here is derived from an EMBL/GenBank/DDBJ whole genome shotgun (WGS) entry which is preliminary data.</text>
</comment>
<keyword evidence="6" id="KW-1185">Reference proteome</keyword>
<evidence type="ECO:0000313" key="5">
    <source>
        <dbReference type="EMBL" id="RLN12437.1"/>
    </source>
</evidence>
<dbReference type="Pfam" id="PF13041">
    <property type="entry name" value="PPR_2"/>
    <property type="match status" value="1"/>
</dbReference>
<dbReference type="InterPro" id="IPR002885">
    <property type="entry name" value="PPR_rpt"/>
</dbReference>
<evidence type="ECO:0000256" key="3">
    <source>
        <dbReference type="ARBA" id="ARBA00022946"/>
    </source>
</evidence>
<name>A0A3L6RZI4_PANMI</name>
<comment type="similarity">
    <text evidence="1">Belongs to the PPR family. P subfamily.</text>
</comment>